<gene>
    <name evidence="3" type="ORF">ENY07_00710</name>
</gene>
<dbReference type="NCBIfam" id="TIGR03865">
    <property type="entry name" value="PQQ_CXXCW"/>
    <property type="match status" value="1"/>
</dbReference>
<dbReference type="CDD" id="cd00158">
    <property type="entry name" value="RHOD"/>
    <property type="match status" value="1"/>
</dbReference>
<comment type="caution">
    <text evidence="3">The sequence shown here is derived from an EMBL/GenBank/DDBJ whole genome shotgun (WGS) entry which is preliminary data.</text>
</comment>
<dbReference type="AlphaFoldDB" id="A0A8J4H6M2"/>
<dbReference type="Pfam" id="PF00581">
    <property type="entry name" value="Rhodanese"/>
    <property type="match status" value="1"/>
</dbReference>
<dbReference type="EMBL" id="DTQM01000011">
    <property type="protein sequence ID" value="HGC41739.1"/>
    <property type="molecule type" value="Genomic_DNA"/>
</dbReference>
<dbReference type="PROSITE" id="PS50206">
    <property type="entry name" value="RHODANESE_3"/>
    <property type="match status" value="1"/>
</dbReference>
<evidence type="ECO:0000313" key="3">
    <source>
        <dbReference type="EMBL" id="HGC41739.1"/>
    </source>
</evidence>
<accession>A0A8J4H6M2</accession>
<dbReference type="InterPro" id="IPR001763">
    <property type="entry name" value="Rhodanese-like_dom"/>
</dbReference>
<keyword evidence="1" id="KW-0732">Signal</keyword>
<evidence type="ECO:0000259" key="2">
    <source>
        <dbReference type="PROSITE" id="PS50206"/>
    </source>
</evidence>
<sequence length="193" mass="20736">MRWVSRRLTAGVAALLASVALASVLGAAPEPEGYRLDDYHAPVPSSVKGGTVISSAAALQSLLARENPILIDVLPAPRRPEGMKAAMPWLPAPHLDIPGSVWLPDSGRGALSPAAETWFRAELAALTQGDRARPLVFYCQEQCWMSWNAAKRAATLGYRRVFWYPDGVDGWKRAGLTLAPAKPTSTPPEGTKP</sequence>
<evidence type="ECO:0000256" key="1">
    <source>
        <dbReference type="SAM" id="SignalP"/>
    </source>
</evidence>
<protein>
    <submittedName>
        <fullName evidence="3">PQQ-dependent catabolism-associated CXXCW motif protein</fullName>
    </submittedName>
</protein>
<dbReference type="InterPro" id="IPR036873">
    <property type="entry name" value="Rhodanese-like_dom_sf"/>
</dbReference>
<dbReference type="SUPFAM" id="SSF52821">
    <property type="entry name" value="Rhodanese/Cell cycle control phosphatase"/>
    <property type="match status" value="1"/>
</dbReference>
<feature type="domain" description="Rhodanese" evidence="2">
    <location>
        <begin position="119"/>
        <end position="180"/>
    </location>
</feature>
<dbReference type="InterPro" id="IPR022376">
    <property type="entry name" value="PQQ_CXXCW"/>
</dbReference>
<feature type="chain" id="PRO_5035208967" evidence="1">
    <location>
        <begin position="23"/>
        <end position="193"/>
    </location>
</feature>
<organism evidence="3">
    <name type="scientific">Acidicaldus sp</name>
    <dbReference type="NCBI Taxonomy" id="1872105"/>
    <lineage>
        <taxon>Bacteria</taxon>
        <taxon>Pseudomonadati</taxon>
        <taxon>Pseudomonadota</taxon>
        <taxon>Alphaproteobacteria</taxon>
        <taxon>Acetobacterales</taxon>
        <taxon>Acetobacteraceae</taxon>
        <taxon>Acidicaldus</taxon>
    </lineage>
</organism>
<dbReference type="SMART" id="SM00450">
    <property type="entry name" value="RHOD"/>
    <property type="match status" value="1"/>
</dbReference>
<name>A0A8J4H6M2_9PROT</name>
<reference evidence="3" key="1">
    <citation type="journal article" date="2020" name="mSystems">
        <title>Genome- and Community-Level Interaction Insights into Carbon Utilization and Element Cycling Functions of Hydrothermarchaeota in Hydrothermal Sediment.</title>
        <authorList>
            <person name="Zhou Z."/>
            <person name="Liu Y."/>
            <person name="Xu W."/>
            <person name="Pan J."/>
            <person name="Luo Z.H."/>
            <person name="Li M."/>
        </authorList>
    </citation>
    <scope>NUCLEOTIDE SEQUENCE</scope>
    <source>
        <strain evidence="3">SpSt-997</strain>
    </source>
</reference>
<proteinExistence type="predicted"/>
<feature type="signal peptide" evidence="1">
    <location>
        <begin position="1"/>
        <end position="22"/>
    </location>
</feature>
<dbReference type="Gene3D" id="3.40.250.10">
    <property type="entry name" value="Rhodanese-like domain"/>
    <property type="match status" value="1"/>
</dbReference>